<comment type="caution">
    <text evidence="5">The sequence shown here is derived from an EMBL/GenBank/DDBJ whole genome shotgun (WGS) entry which is preliminary data.</text>
</comment>
<keyword evidence="6" id="KW-1185">Reference proteome</keyword>
<name>A0ABV7SYQ7_9SPHN</name>
<organism evidence="5 6">
    <name type="scientific">Sphingomonas hylomeconis</name>
    <dbReference type="NCBI Taxonomy" id="1395958"/>
    <lineage>
        <taxon>Bacteria</taxon>
        <taxon>Pseudomonadati</taxon>
        <taxon>Pseudomonadota</taxon>
        <taxon>Alphaproteobacteria</taxon>
        <taxon>Sphingomonadales</taxon>
        <taxon>Sphingomonadaceae</taxon>
        <taxon>Sphingomonas</taxon>
    </lineage>
</organism>
<gene>
    <name evidence="5" type="ORF">ACFONA_14940</name>
</gene>
<dbReference type="InterPro" id="IPR036704">
    <property type="entry name" value="RraA/RraA-like_sf"/>
</dbReference>
<protein>
    <recommendedName>
        <fullName evidence="2">Putative 4-hydroxy-4-methyl-2-oxoglutarate aldolase</fullName>
    </recommendedName>
    <alternativeName>
        <fullName evidence="3">Regulator of ribonuclease activity homolog</fullName>
    </alternativeName>
    <alternativeName>
        <fullName evidence="4">RraA-like protein</fullName>
    </alternativeName>
</protein>
<evidence type="ECO:0000256" key="1">
    <source>
        <dbReference type="ARBA" id="ARBA00001968"/>
    </source>
</evidence>
<dbReference type="InterPro" id="IPR005493">
    <property type="entry name" value="RraA/RraA-like"/>
</dbReference>
<comment type="cofactor">
    <cofactor evidence="1">
        <name>a divalent metal cation</name>
        <dbReference type="ChEBI" id="CHEBI:60240"/>
    </cofactor>
</comment>
<dbReference type="CDD" id="cd16841">
    <property type="entry name" value="RraA_family"/>
    <property type="match status" value="1"/>
</dbReference>
<proteinExistence type="predicted"/>
<accession>A0ABV7SYQ7</accession>
<dbReference type="PANTHER" id="PTHR33254:SF4">
    <property type="entry name" value="4-HYDROXY-4-METHYL-2-OXOGLUTARATE ALDOLASE 3-RELATED"/>
    <property type="match status" value="1"/>
</dbReference>
<reference evidence="6" key="1">
    <citation type="journal article" date="2019" name="Int. J. Syst. Evol. Microbiol.">
        <title>The Global Catalogue of Microorganisms (GCM) 10K type strain sequencing project: providing services to taxonomists for standard genome sequencing and annotation.</title>
        <authorList>
            <consortium name="The Broad Institute Genomics Platform"/>
            <consortium name="The Broad Institute Genome Sequencing Center for Infectious Disease"/>
            <person name="Wu L."/>
            <person name="Ma J."/>
        </authorList>
    </citation>
    <scope>NUCLEOTIDE SEQUENCE [LARGE SCALE GENOMIC DNA]</scope>
    <source>
        <strain evidence="6">KCTC 42739</strain>
    </source>
</reference>
<evidence type="ECO:0000256" key="4">
    <source>
        <dbReference type="ARBA" id="ARBA00030169"/>
    </source>
</evidence>
<evidence type="ECO:0000256" key="3">
    <source>
        <dbReference type="ARBA" id="ARBA00029596"/>
    </source>
</evidence>
<sequence length="221" mass="22294">MTGSYDLRAMPAPVDPALLARVAAIQTSTLGHWRLWGMCDGAIAPLHIGPAVAGTAVTLALPGADGALLHHALGQLRPGDVLAIDRLGDDRHACVGGIVARAALARGVAAIVVDGPVADIAELRAIGLPIWARGTSARTTRRIGLGGRLNAPVSIGGAVVMPGDILLCDGDGVVCLPVAEAAHDVDRAAAHHARETTILAALDQGALLADILPSPPLGAIV</sequence>
<evidence type="ECO:0000256" key="2">
    <source>
        <dbReference type="ARBA" id="ARBA00016549"/>
    </source>
</evidence>
<dbReference type="Proteomes" id="UP001595713">
    <property type="component" value="Unassembled WGS sequence"/>
</dbReference>
<dbReference type="Pfam" id="PF03737">
    <property type="entry name" value="RraA-like"/>
    <property type="match status" value="1"/>
</dbReference>
<evidence type="ECO:0000313" key="5">
    <source>
        <dbReference type="EMBL" id="MFC3581466.1"/>
    </source>
</evidence>
<dbReference type="SUPFAM" id="SSF89562">
    <property type="entry name" value="RraA-like"/>
    <property type="match status" value="1"/>
</dbReference>
<dbReference type="Gene3D" id="3.50.30.40">
    <property type="entry name" value="Ribonuclease E inhibitor RraA/RraA-like"/>
    <property type="match status" value="1"/>
</dbReference>
<dbReference type="RefSeq" id="WP_261292678.1">
    <property type="nucleotide sequence ID" value="NZ_JANQBK010000001.1"/>
</dbReference>
<dbReference type="PANTHER" id="PTHR33254">
    <property type="entry name" value="4-HYDROXY-4-METHYL-2-OXOGLUTARATE ALDOLASE 3-RELATED"/>
    <property type="match status" value="1"/>
</dbReference>
<dbReference type="EMBL" id="JBHRXP010000007">
    <property type="protein sequence ID" value="MFC3581466.1"/>
    <property type="molecule type" value="Genomic_DNA"/>
</dbReference>
<evidence type="ECO:0000313" key="6">
    <source>
        <dbReference type="Proteomes" id="UP001595713"/>
    </source>
</evidence>